<comment type="cofactor">
    <cofactor evidence="7">
        <name>Mg(2+)</name>
        <dbReference type="ChEBI" id="CHEBI:18420"/>
    </cofactor>
</comment>
<feature type="binding site" evidence="7">
    <location>
        <position position="111"/>
    </location>
    <ligand>
        <name>5-phospho-alpha-D-ribose 1-diphosphate</name>
        <dbReference type="ChEBI" id="CHEBI:58017"/>
        <note>ligand shared between dimeric partners</note>
    </ligand>
</feature>
<feature type="binding site" evidence="7">
    <location>
        <position position="164"/>
    </location>
    <ligand>
        <name>orotate</name>
        <dbReference type="ChEBI" id="CHEBI:30839"/>
    </ligand>
</feature>
<dbReference type="Proteomes" id="UP000318453">
    <property type="component" value="Chromosome"/>
</dbReference>
<organism evidence="8 9">
    <name type="scientific">Euhalothece natronophila Z-M001</name>
    <dbReference type="NCBI Taxonomy" id="522448"/>
    <lineage>
        <taxon>Bacteria</taxon>
        <taxon>Bacillati</taxon>
        <taxon>Cyanobacteriota</taxon>
        <taxon>Cyanophyceae</taxon>
        <taxon>Oscillatoriophycideae</taxon>
        <taxon>Chroococcales</taxon>
        <taxon>Halothecacae</taxon>
        <taxon>Halothece cluster</taxon>
        <taxon>Euhalothece</taxon>
    </lineage>
</organism>
<dbReference type="KEGG" id="enn:FRE64_01215"/>
<evidence type="ECO:0000313" key="8">
    <source>
        <dbReference type="EMBL" id="QDZ38681.1"/>
    </source>
</evidence>
<dbReference type="CDD" id="cd06223">
    <property type="entry name" value="PRTases_typeI"/>
    <property type="match status" value="1"/>
</dbReference>
<name>A0A5B8NJJ4_9CHRO</name>
<keyword evidence="3 7" id="KW-0328">Glycosyltransferase</keyword>
<comment type="pathway">
    <text evidence="1 7">Pyrimidine metabolism; UMP biosynthesis via de novo pathway; UMP from orotate: step 1/2.</text>
</comment>
<dbReference type="UniPathway" id="UPA00070">
    <property type="reaction ID" value="UER00119"/>
</dbReference>
<dbReference type="InterPro" id="IPR004467">
    <property type="entry name" value="Or_phspho_trans_dom"/>
</dbReference>
<dbReference type="EMBL" id="CP042326">
    <property type="protein sequence ID" value="QDZ38681.1"/>
    <property type="molecule type" value="Genomic_DNA"/>
</dbReference>
<evidence type="ECO:0000313" key="9">
    <source>
        <dbReference type="Proteomes" id="UP000318453"/>
    </source>
</evidence>
<feature type="binding site" evidence="7">
    <location>
        <position position="136"/>
    </location>
    <ligand>
        <name>orotate</name>
        <dbReference type="ChEBI" id="CHEBI:30839"/>
    </ligand>
</feature>
<sequence>MNQSQLTNNHLNRSKQTLLHLLATEAYQEGEFTLSSGQKSTYYINCKPVSLSAGGSLAIGNLFLNLLPEDVQAVAGLTLGADPLVTAVTVASAYNNCPISGLIIRKQAKGHGTNAYLEGKQLPPKTKVVVLEDVVTTGKSALFAVEKLQTAGYEVTQILAIVDREQGGKELYQQEGIEFQALFSIAEVQAYARKLNNT</sequence>
<feature type="binding site" description="in other chain" evidence="7">
    <location>
        <begin position="132"/>
        <end position="140"/>
    </location>
    <ligand>
        <name>5-phospho-alpha-D-ribose 1-diphosphate</name>
        <dbReference type="ChEBI" id="CHEBI:58017"/>
        <note>ligand shared between dimeric partners</note>
    </ligand>
</feature>
<reference evidence="8" key="1">
    <citation type="submission" date="2019-08" db="EMBL/GenBank/DDBJ databases">
        <title>Carotenoids and Carotenoid Binding Proteins in the Halophilic Cyanobacterium Euhalothece sp. ZM00.</title>
        <authorList>
            <person name="Cho S.M."/>
            <person name="Song J.Y."/>
            <person name="Park Y.-I."/>
        </authorList>
    </citation>
    <scope>NUCLEOTIDE SEQUENCE [LARGE SCALE GENOMIC DNA]</scope>
    <source>
        <strain evidence="8">Z-M001</strain>
    </source>
</reference>
<evidence type="ECO:0000256" key="7">
    <source>
        <dbReference type="HAMAP-Rule" id="MF_01208"/>
    </source>
</evidence>
<evidence type="ECO:0000256" key="1">
    <source>
        <dbReference type="ARBA" id="ARBA00004889"/>
    </source>
</evidence>
<keyword evidence="5 7" id="KW-0460">Magnesium</keyword>
<dbReference type="RefSeq" id="WP_146294292.1">
    <property type="nucleotide sequence ID" value="NZ_CP042326.1"/>
</dbReference>
<feature type="binding site" evidence="7">
    <location>
        <position position="109"/>
    </location>
    <ligand>
        <name>5-phospho-alpha-D-ribose 1-diphosphate</name>
        <dbReference type="ChEBI" id="CHEBI:58017"/>
        <note>ligand shared between dimeric partners</note>
    </ligand>
</feature>
<evidence type="ECO:0000256" key="6">
    <source>
        <dbReference type="ARBA" id="ARBA00022975"/>
    </source>
</evidence>
<evidence type="ECO:0000256" key="4">
    <source>
        <dbReference type="ARBA" id="ARBA00022679"/>
    </source>
</evidence>
<dbReference type="OrthoDB" id="9785917at2"/>
<dbReference type="GO" id="GO:0019856">
    <property type="term" value="P:pyrimidine nucleobase biosynthetic process"/>
    <property type="evidence" value="ECO:0007669"/>
    <property type="project" value="TreeGrafter"/>
</dbReference>
<evidence type="ECO:0000256" key="2">
    <source>
        <dbReference type="ARBA" id="ARBA00011971"/>
    </source>
</evidence>
<dbReference type="NCBIfam" id="TIGR00336">
    <property type="entry name" value="pyrE"/>
    <property type="match status" value="1"/>
</dbReference>
<feature type="binding site" description="in other chain" evidence="7">
    <location>
        <position position="106"/>
    </location>
    <ligand>
        <name>5-phospho-alpha-D-ribose 1-diphosphate</name>
        <dbReference type="ChEBI" id="CHEBI:58017"/>
        <note>ligand shared between dimeric partners</note>
    </ligand>
</feature>
<dbReference type="Gene3D" id="3.40.50.2020">
    <property type="match status" value="1"/>
</dbReference>
<dbReference type="InterPro" id="IPR000836">
    <property type="entry name" value="PRTase_dom"/>
</dbReference>
<comment type="function">
    <text evidence="7">Catalyzes the transfer of a ribosyl phosphate group from 5-phosphoribose 1-diphosphate to orotate, leading to the formation of orotidine monophosphate (OMP).</text>
</comment>
<keyword evidence="4 7" id="KW-0808">Transferase</keyword>
<dbReference type="FunFam" id="3.40.50.2020:FF:000029">
    <property type="entry name" value="Orotate phosphoribosyltransferase"/>
    <property type="match status" value="1"/>
</dbReference>
<proteinExistence type="inferred from homology"/>
<comment type="similarity">
    <text evidence="7">Belongs to the purine/pyrimidine phosphoribosyltransferase family. PyrE subfamily.</text>
</comment>
<comment type="catalytic activity">
    <reaction evidence="7">
        <text>orotidine 5'-phosphate + diphosphate = orotate + 5-phospho-alpha-D-ribose 1-diphosphate</text>
        <dbReference type="Rhea" id="RHEA:10380"/>
        <dbReference type="ChEBI" id="CHEBI:30839"/>
        <dbReference type="ChEBI" id="CHEBI:33019"/>
        <dbReference type="ChEBI" id="CHEBI:57538"/>
        <dbReference type="ChEBI" id="CHEBI:58017"/>
        <dbReference type="EC" id="2.4.2.10"/>
    </reaction>
</comment>
<feature type="binding site" evidence="7">
    <location>
        <position position="105"/>
    </location>
    <ligand>
        <name>5-phospho-alpha-D-ribose 1-diphosphate</name>
        <dbReference type="ChEBI" id="CHEBI:58017"/>
        <note>ligand shared between dimeric partners</note>
    </ligand>
</feature>
<comment type="subunit">
    <text evidence="7">Homodimer.</text>
</comment>
<evidence type="ECO:0000256" key="3">
    <source>
        <dbReference type="ARBA" id="ARBA00022676"/>
    </source>
</evidence>
<dbReference type="InterPro" id="IPR023031">
    <property type="entry name" value="OPRT"/>
</dbReference>
<dbReference type="GO" id="GO:0000287">
    <property type="term" value="F:magnesium ion binding"/>
    <property type="evidence" value="ECO:0007669"/>
    <property type="project" value="UniProtKB-UniRule"/>
</dbReference>
<dbReference type="AlphaFoldDB" id="A0A5B8NJJ4"/>
<keyword evidence="9" id="KW-1185">Reference proteome</keyword>
<protein>
    <recommendedName>
        <fullName evidence="2 7">Orotate phosphoribosyltransferase</fullName>
        <shortName evidence="7">OPRT</shortName>
        <shortName evidence="7">OPRTase</shortName>
        <ecNumber evidence="2 7">2.4.2.10</ecNumber>
    </recommendedName>
</protein>
<dbReference type="EC" id="2.4.2.10" evidence="2 7"/>
<evidence type="ECO:0000256" key="5">
    <source>
        <dbReference type="ARBA" id="ARBA00022842"/>
    </source>
</evidence>
<dbReference type="HAMAP" id="MF_01208">
    <property type="entry name" value="PyrE"/>
    <property type="match status" value="1"/>
</dbReference>
<gene>
    <name evidence="7" type="primary">pyrE</name>
    <name evidence="8" type="ORF">FRE64_01215</name>
</gene>
<dbReference type="PANTHER" id="PTHR19278">
    <property type="entry name" value="OROTATE PHOSPHORIBOSYLTRANSFERASE"/>
    <property type="match status" value="1"/>
</dbReference>
<comment type="caution">
    <text evidence="7">Lacks conserved residue(s) required for the propagation of feature annotation.</text>
</comment>
<dbReference type="SUPFAM" id="SSF53271">
    <property type="entry name" value="PRTase-like"/>
    <property type="match status" value="1"/>
</dbReference>
<dbReference type="PANTHER" id="PTHR19278:SF9">
    <property type="entry name" value="URIDINE 5'-MONOPHOSPHATE SYNTHASE"/>
    <property type="match status" value="1"/>
</dbReference>
<keyword evidence="6 7" id="KW-0665">Pyrimidine biosynthesis</keyword>
<dbReference type="InterPro" id="IPR029057">
    <property type="entry name" value="PRTase-like"/>
</dbReference>
<dbReference type="GO" id="GO:0004588">
    <property type="term" value="F:orotate phosphoribosyltransferase activity"/>
    <property type="evidence" value="ECO:0007669"/>
    <property type="project" value="UniProtKB-UniRule"/>
</dbReference>
<dbReference type="GO" id="GO:0044205">
    <property type="term" value="P:'de novo' UMP biosynthetic process"/>
    <property type="evidence" value="ECO:0007669"/>
    <property type="project" value="UniProtKB-UniRule"/>
</dbReference>
<accession>A0A5B8NJJ4</accession>